<evidence type="ECO:0008006" key="5">
    <source>
        <dbReference type="Google" id="ProtNLM"/>
    </source>
</evidence>
<dbReference type="AlphaFoldDB" id="A0A6A5X340"/>
<sequence>MTFSGFSFICWRLTEIMTLIPIVGMTAYFVHAYTELNSLTPNAILIMFIVSVLAAAWATGTLFLYTRAKHSAKFVAFIDLVFVGAFIGAVYELRGVGNATCKNNAFVRDNFYPQLGVLTLPISPNHWYHINKTCNMLKACFALGIMNCIFFFFTFVLALLVHRHYDKRDKVVVKRETTHVSRHHSRRSRSPRHSHHSSRRTSNYV</sequence>
<feature type="transmembrane region" description="Helical" evidence="2">
    <location>
        <begin position="12"/>
        <end position="31"/>
    </location>
</feature>
<feature type="transmembrane region" description="Helical" evidence="2">
    <location>
        <begin position="141"/>
        <end position="161"/>
    </location>
</feature>
<evidence type="ECO:0000313" key="4">
    <source>
        <dbReference type="Proteomes" id="UP000799779"/>
    </source>
</evidence>
<name>A0A6A5X340_9PLEO</name>
<dbReference type="OrthoDB" id="4918558at2759"/>
<keyword evidence="2" id="KW-0472">Membrane</keyword>
<feature type="compositionally biased region" description="Basic residues" evidence="1">
    <location>
        <begin position="180"/>
        <end position="199"/>
    </location>
</feature>
<keyword evidence="2" id="KW-0812">Transmembrane</keyword>
<gene>
    <name evidence="3" type="ORF">P154DRAFT_480088</name>
</gene>
<feature type="region of interest" description="Disordered" evidence="1">
    <location>
        <begin position="176"/>
        <end position="205"/>
    </location>
</feature>
<reference evidence="3" key="1">
    <citation type="journal article" date="2020" name="Stud. Mycol.">
        <title>101 Dothideomycetes genomes: a test case for predicting lifestyles and emergence of pathogens.</title>
        <authorList>
            <person name="Haridas S."/>
            <person name="Albert R."/>
            <person name="Binder M."/>
            <person name="Bloem J."/>
            <person name="Labutti K."/>
            <person name="Salamov A."/>
            <person name="Andreopoulos B."/>
            <person name="Baker S."/>
            <person name="Barry K."/>
            <person name="Bills G."/>
            <person name="Bluhm B."/>
            <person name="Cannon C."/>
            <person name="Castanera R."/>
            <person name="Culley D."/>
            <person name="Daum C."/>
            <person name="Ezra D."/>
            <person name="Gonzalez J."/>
            <person name="Henrissat B."/>
            <person name="Kuo A."/>
            <person name="Liang C."/>
            <person name="Lipzen A."/>
            <person name="Lutzoni F."/>
            <person name="Magnuson J."/>
            <person name="Mondo S."/>
            <person name="Nolan M."/>
            <person name="Ohm R."/>
            <person name="Pangilinan J."/>
            <person name="Park H.-J."/>
            <person name="Ramirez L."/>
            <person name="Alfaro M."/>
            <person name="Sun H."/>
            <person name="Tritt A."/>
            <person name="Yoshinaga Y."/>
            <person name="Zwiers L.-H."/>
            <person name="Turgeon B."/>
            <person name="Goodwin S."/>
            <person name="Spatafora J."/>
            <person name="Crous P."/>
            <person name="Grigoriev I."/>
        </authorList>
    </citation>
    <scope>NUCLEOTIDE SEQUENCE</scope>
    <source>
        <strain evidence="3">CBS 123094</strain>
    </source>
</reference>
<proteinExistence type="predicted"/>
<dbReference type="Proteomes" id="UP000799779">
    <property type="component" value="Unassembled WGS sequence"/>
</dbReference>
<protein>
    <recommendedName>
        <fullName evidence="5">MARVEL domain-containing protein</fullName>
    </recommendedName>
</protein>
<evidence type="ECO:0000256" key="1">
    <source>
        <dbReference type="SAM" id="MobiDB-lite"/>
    </source>
</evidence>
<keyword evidence="4" id="KW-1185">Reference proteome</keyword>
<feature type="transmembrane region" description="Helical" evidence="2">
    <location>
        <begin position="72"/>
        <end position="91"/>
    </location>
</feature>
<organism evidence="3 4">
    <name type="scientific">Amniculicola lignicola CBS 123094</name>
    <dbReference type="NCBI Taxonomy" id="1392246"/>
    <lineage>
        <taxon>Eukaryota</taxon>
        <taxon>Fungi</taxon>
        <taxon>Dikarya</taxon>
        <taxon>Ascomycota</taxon>
        <taxon>Pezizomycotina</taxon>
        <taxon>Dothideomycetes</taxon>
        <taxon>Pleosporomycetidae</taxon>
        <taxon>Pleosporales</taxon>
        <taxon>Amniculicolaceae</taxon>
        <taxon>Amniculicola</taxon>
    </lineage>
</organism>
<dbReference type="EMBL" id="ML977557">
    <property type="protein sequence ID" value="KAF2007327.1"/>
    <property type="molecule type" value="Genomic_DNA"/>
</dbReference>
<feature type="transmembrane region" description="Helical" evidence="2">
    <location>
        <begin position="43"/>
        <end position="65"/>
    </location>
</feature>
<keyword evidence="2" id="KW-1133">Transmembrane helix</keyword>
<evidence type="ECO:0000256" key="2">
    <source>
        <dbReference type="SAM" id="Phobius"/>
    </source>
</evidence>
<evidence type="ECO:0000313" key="3">
    <source>
        <dbReference type="EMBL" id="KAF2007327.1"/>
    </source>
</evidence>
<accession>A0A6A5X340</accession>